<feature type="DNA-binding region" description="H-T-H motif" evidence="5">
    <location>
        <begin position="42"/>
        <end position="61"/>
    </location>
</feature>
<dbReference type="Gene3D" id="1.10.10.60">
    <property type="entry name" value="Homeodomain-like"/>
    <property type="match status" value="1"/>
</dbReference>
<evidence type="ECO:0000256" key="3">
    <source>
        <dbReference type="ARBA" id="ARBA00023125"/>
    </source>
</evidence>
<reference evidence="7 8" key="1">
    <citation type="submission" date="2011-05" db="EMBL/GenBank/DDBJ databases">
        <title>Whole genome sequence of Microlunatus phosphovorus NM-1.</title>
        <authorList>
            <person name="Hosoyama A."/>
            <person name="Sasaki K."/>
            <person name="Harada T."/>
            <person name="Igarashi R."/>
            <person name="Kawakoshi A."/>
            <person name="Sasagawa M."/>
            <person name="Fukada J."/>
            <person name="Nakamura S."/>
            <person name="Katano Y."/>
            <person name="Hanada S."/>
            <person name="Kamagata Y."/>
            <person name="Nakamura N."/>
            <person name="Yamazaki S."/>
            <person name="Fujita N."/>
        </authorList>
    </citation>
    <scope>NUCLEOTIDE SEQUENCE [LARGE SCALE GENOMIC DNA]</scope>
    <source>
        <strain evidence="8">ATCC 700054 / DSM 10555 / JCM 9379 / NBRC 101784 / NCIMB 13414 / VKM Ac-1990 / NM-1</strain>
    </source>
</reference>
<dbReference type="Gene3D" id="1.10.357.10">
    <property type="entry name" value="Tetracycline Repressor, domain 2"/>
    <property type="match status" value="1"/>
</dbReference>
<sequence length="208" mass="22605">MVSPSVGAGAGGPRDDLVEERRAAIMAAAEQLLAVHGFDAMRLRDVAQQARVSIGLIQHYFNTRDELLFETMRTASRRRAQQWVRLATGAANAGEKITGLLEGAISDPHRCVIWLETCAASTRHPELRSDVQLTQQAWREAIQAAIEEGLATGELAPVVPTDDLVLLLISLIDGLMLATVTEDNGDTSQAERTRVLRETAQRLLGMPG</sequence>
<accession>F5XJW9</accession>
<dbReference type="SUPFAM" id="SSF46689">
    <property type="entry name" value="Homeodomain-like"/>
    <property type="match status" value="1"/>
</dbReference>
<dbReference type="KEGG" id="mph:MLP_04510"/>
<keyword evidence="3 5" id="KW-0238">DNA-binding</keyword>
<keyword evidence="8" id="KW-1185">Reference proteome</keyword>
<dbReference type="HOGENOM" id="CLU_069356_15_4_11"/>
<dbReference type="eggNOG" id="COG1309">
    <property type="taxonomic scope" value="Bacteria"/>
</dbReference>
<dbReference type="GO" id="GO:0003700">
    <property type="term" value="F:DNA-binding transcription factor activity"/>
    <property type="evidence" value="ECO:0007669"/>
    <property type="project" value="TreeGrafter"/>
</dbReference>
<evidence type="ECO:0000313" key="7">
    <source>
        <dbReference type="EMBL" id="BAK33465.1"/>
    </source>
</evidence>
<dbReference type="PRINTS" id="PR00455">
    <property type="entry name" value="HTHTETR"/>
</dbReference>
<feature type="domain" description="HTH tetR-type" evidence="6">
    <location>
        <begin position="19"/>
        <end position="79"/>
    </location>
</feature>
<dbReference type="Proteomes" id="UP000007947">
    <property type="component" value="Chromosome"/>
</dbReference>
<dbReference type="InterPro" id="IPR009057">
    <property type="entry name" value="Homeodomain-like_sf"/>
</dbReference>
<evidence type="ECO:0000256" key="4">
    <source>
        <dbReference type="ARBA" id="ARBA00023163"/>
    </source>
</evidence>
<evidence type="ECO:0000313" key="8">
    <source>
        <dbReference type="Proteomes" id="UP000007947"/>
    </source>
</evidence>
<evidence type="ECO:0000256" key="2">
    <source>
        <dbReference type="ARBA" id="ARBA00023015"/>
    </source>
</evidence>
<proteinExistence type="predicted"/>
<dbReference type="InterPro" id="IPR036271">
    <property type="entry name" value="Tet_transcr_reg_TetR-rel_C_sf"/>
</dbReference>
<evidence type="ECO:0000256" key="1">
    <source>
        <dbReference type="ARBA" id="ARBA00022491"/>
    </source>
</evidence>
<dbReference type="AlphaFoldDB" id="F5XJW9"/>
<keyword evidence="4" id="KW-0804">Transcription</keyword>
<dbReference type="Pfam" id="PF00440">
    <property type="entry name" value="TetR_N"/>
    <property type="match status" value="1"/>
</dbReference>
<organism evidence="7 8">
    <name type="scientific">Microlunatus phosphovorus (strain ATCC 700054 / DSM 10555 / JCM 9379 / NBRC 101784 / NCIMB 13414 / VKM Ac-1990 / NM-1)</name>
    <dbReference type="NCBI Taxonomy" id="1032480"/>
    <lineage>
        <taxon>Bacteria</taxon>
        <taxon>Bacillati</taxon>
        <taxon>Actinomycetota</taxon>
        <taxon>Actinomycetes</taxon>
        <taxon>Propionibacteriales</taxon>
        <taxon>Propionibacteriaceae</taxon>
        <taxon>Microlunatus</taxon>
    </lineage>
</organism>
<keyword evidence="1" id="KW-0678">Repressor</keyword>
<evidence type="ECO:0000259" key="6">
    <source>
        <dbReference type="PROSITE" id="PS50977"/>
    </source>
</evidence>
<dbReference type="Pfam" id="PF13977">
    <property type="entry name" value="TetR_C_6"/>
    <property type="match status" value="1"/>
</dbReference>
<protein>
    <submittedName>
        <fullName evidence="7">Putative TetR family transcriptional regulator</fullName>
    </submittedName>
</protein>
<dbReference type="InterPro" id="IPR050109">
    <property type="entry name" value="HTH-type_TetR-like_transc_reg"/>
</dbReference>
<dbReference type="EMBL" id="AP012204">
    <property type="protein sequence ID" value="BAK33465.1"/>
    <property type="molecule type" value="Genomic_DNA"/>
</dbReference>
<evidence type="ECO:0000256" key="5">
    <source>
        <dbReference type="PROSITE-ProRule" id="PRU00335"/>
    </source>
</evidence>
<dbReference type="PANTHER" id="PTHR30055">
    <property type="entry name" value="HTH-TYPE TRANSCRIPTIONAL REGULATOR RUTR"/>
    <property type="match status" value="1"/>
</dbReference>
<dbReference type="GO" id="GO:0000976">
    <property type="term" value="F:transcription cis-regulatory region binding"/>
    <property type="evidence" value="ECO:0007669"/>
    <property type="project" value="TreeGrafter"/>
</dbReference>
<dbReference type="PANTHER" id="PTHR30055:SF234">
    <property type="entry name" value="HTH-TYPE TRANSCRIPTIONAL REGULATOR BETI"/>
    <property type="match status" value="1"/>
</dbReference>
<dbReference type="SUPFAM" id="SSF48498">
    <property type="entry name" value="Tetracyclin repressor-like, C-terminal domain"/>
    <property type="match status" value="1"/>
</dbReference>
<name>F5XJW9_MICPN</name>
<dbReference type="STRING" id="1032480.MLP_04510"/>
<dbReference type="RefSeq" id="WP_013861354.1">
    <property type="nucleotide sequence ID" value="NC_015635.1"/>
</dbReference>
<dbReference type="OrthoDB" id="9816296at2"/>
<keyword evidence="2" id="KW-0805">Transcription regulation</keyword>
<gene>
    <name evidence="7" type="ordered locus">MLP_04510</name>
</gene>
<dbReference type="InterPro" id="IPR001647">
    <property type="entry name" value="HTH_TetR"/>
</dbReference>
<dbReference type="PROSITE" id="PS50977">
    <property type="entry name" value="HTH_TETR_2"/>
    <property type="match status" value="1"/>
</dbReference>
<dbReference type="InterPro" id="IPR039538">
    <property type="entry name" value="BetI_C"/>
</dbReference>